<gene>
    <name evidence="1" type="ORF">S12H4_55804</name>
</gene>
<accession>X1VWW1</accession>
<feature type="non-terminal residue" evidence="1">
    <location>
        <position position="81"/>
    </location>
</feature>
<comment type="caution">
    <text evidence="1">The sequence shown here is derived from an EMBL/GenBank/DDBJ whole genome shotgun (WGS) entry which is preliminary data.</text>
</comment>
<reference evidence="1" key="1">
    <citation type="journal article" date="2014" name="Front. Microbiol.">
        <title>High frequency of phylogenetically diverse reductive dehalogenase-homologous genes in deep subseafloor sedimentary metagenomes.</title>
        <authorList>
            <person name="Kawai M."/>
            <person name="Futagami T."/>
            <person name="Toyoda A."/>
            <person name="Takaki Y."/>
            <person name="Nishi S."/>
            <person name="Hori S."/>
            <person name="Arai W."/>
            <person name="Tsubouchi T."/>
            <person name="Morono Y."/>
            <person name="Uchiyama I."/>
            <person name="Ito T."/>
            <person name="Fujiyama A."/>
            <person name="Inagaki F."/>
            <person name="Takami H."/>
        </authorList>
    </citation>
    <scope>NUCLEOTIDE SEQUENCE</scope>
    <source>
        <strain evidence="1">Expedition CK06-06</strain>
    </source>
</reference>
<sequence>MVDAVAEQEEIQIPEIDILSDDLRFSQSTKRVRNAAWSIRIKKKYNYICAVPNCDVRGQMFVEASHIKPDSASAGNIPHRA</sequence>
<proteinExistence type="predicted"/>
<dbReference type="AlphaFoldDB" id="X1VWW1"/>
<protein>
    <submittedName>
        <fullName evidence="1">Uncharacterized protein</fullName>
    </submittedName>
</protein>
<evidence type="ECO:0000313" key="1">
    <source>
        <dbReference type="EMBL" id="GAJ23201.1"/>
    </source>
</evidence>
<dbReference type="EMBL" id="BARW01035837">
    <property type="protein sequence ID" value="GAJ23201.1"/>
    <property type="molecule type" value="Genomic_DNA"/>
</dbReference>
<organism evidence="1">
    <name type="scientific">marine sediment metagenome</name>
    <dbReference type="NCBI Taxonomy" id="412755"/>
    <lineage>
        <taxon>unclassified sequences</taxon>
        <taxon>metagenomes</taxon>
        <taxon>ecological metagenomes</taxon>
    </lineage>
</organism>
<name>X1VWW1_9ZZZZ</name>